<dbReference type="GO" id="GO:0006508">
    <property type="term" value="P:proteolysis"/>
    <property type="evidence" value="ECO:0007669"/>
    <property type="project" value="UniProtKB-KW"/>
</dbReference>
<keyword evidence="2" id="KW-0378">Hydrolase</keyword>
<dbReference type="GeneID" id="93692751"/>
<gene>
    <name evidence="5" type="ORF">RUMCAL_03279</name>
</gene>
<dbReference type="InterPro" id="IPR011060">
    <property type="entry name" value="RibuloseP-bd_barrel"/>
</dbReference>
<protein>
    <submittedName>
        <fullName evidence="5">Peptidase, U32 family</fullName>
    </submittedName>
</protein>
<dbReference type="Gene3D" id="2.40.30.10">
    <property type="entry name" value="Translation factors"/>
    <property type="match status" value="1"/>
</dbReference>
<dbReference type="PROSITE" id="PS01276">
    <property type="entry name" value="PEPTIDASE_U32"/>
    <property type="match status" value="1"/>
</dbReference>
<name>U2K5V6_9FIRM</name>
<dbReference type="EMBL" id="AWVF01000437">
    <property type="protein sequence ID" value="ERJ87642.1"/>
    <property type="molecule type" value="Genomic_DNA"/>
</dbReference>
<dbReference type="PATRIC" id="fig|411473.3.peg.2747"/>
<sequence length="406" mass="44789">MTQKNKPELLAPAGDLERLRGALDYGADAVYLGRESFSMRAAASNFHSAEQLHEAVALAHQYGKKVYLTCNTLPRNEEIPTFPQFLREAQEAGADALILADLGLLATARKLAPDMEIHMSTQTGIVNYATCQALYDMGVKRAVLARELSLEEIAGIRAKIPAEMELEVFVHGAMCMSFSGRCLLSAYLTGRDANRGACAQPCRWNYHVVESKREGQYFPVEETDEGTYIFNAKDLCMIDHLQELLDAGVDSLKIEGRNKSAYYVAIITNAYRAALDAAMAGQPAPEWALREVVQVSHREYCTGFFYGRENAAQRYADSSYVRNCDVVAVVNRWEQGRLYLTQRNRFFAGDSLEIVAAGQPPVTVAAQGLENEDGESIETANHAMMQCSIACETAFPAGSVVRKPVE</sequence>
<proteinExistence type="inferred from homology"/>
<dbReference type="InterPro" id="IPR001539">
    <property type="entry name" value="Peptidase_U32"/>
</dbReference>
<dbReference type="SUPFAM" id="SSF51366">
    <property type="entry name" value="Ribulose-phoshate binding barrel"/>
    <property type="match status" value="1"/>
</dbReference>
<comment type="similarity">
    <text evidence="3">Belongs to the peptidase U32 family.</text>
</comment>
<evidence type="ECO:0000313" key="6">
    <source>
        <dbReference type="Proteomes" id="UP000016662"/>
    </source>
</evidence>
<evidence type="ECO:0000256" key="2">
    <source>
        <dbReference type="ARBA" id="ARBA00022801"/>
    </source>
</evidence>
<keyword evidence="6" id="KW-1185">Reference proteome</keyword>
<dbReference type="GO" id="GO:0008233">
    <property type="term" value="F:peptidase activity"/>
    <property type="evidence" value="ECO:0007669"/>
    <property type="project" value="UniProtKB-KW"/>
</dbReference>
<dbReference type="InterPro" id="IPR051454">
    <property type="entry name" value="RNA/ubiquinone_mod_enzymes"/>
</dbReference>
<keyword evidence="1" id="KW-0645">Protease</keyword>
<accession>U2K5V6</accession>
<reference evidence="5 6" key="1">
    <citation type="submission" date="2013-07" db="EMBL/GenBank/DDBJ databases">
        <authorList>
            <person name="Weinstock G."/>
            <person name="Sodergren E."/>
            <person name="Wylie T."/>
            <person name="Fulton L."/>
            <person name="Fulton R."/>
            <person name="Fronick C."/>
            <person name="O'Laughlin M."/>
            <person name="Godfrey J."/>
            <person name="Miner T."/>
            <person name="Herter B."/>
            <person name="Appelbaum E."/>
            <person name="Cordes M."/>
            <person name="Lek S."/>
            <person name="Wollam A."/>
            <person name="Pepin K.H."/>
            <person name="Palsikar V.B."/>
            <person name="Mitreva M."/>
            <person name="Wilson R.K."/>
        </authorList>
    </citation>
    <scope>NUCLEOTIDE SEQUENCE [LARGE SCALE GENOMIC DNA]</scope>
    <source>
        <strain evidence="5 6">ATCC 27760</strain>
    </source>
</reference>
<dbReference type="PANTHER" id="PTHR30217">
    <property type="entry name" value="PEPTIDASE U32 FAMILY"/>
    <property type="match status" value="1"/>
</dbReference>
<dbReference type="PANTHER" id="PTHR30217:SF6">
    <property type="entry name" value="TRNA HYDROXYLATION PROTEIN P"/>
    <property type="match status" value="1"/>
</dbReference>
<dbReference type="InterPro" id="IPR032525">
    <property type="entry name" value="Peptidase_U32_C"/>
</dbReference>
<organism evidence="5 6">
    <name type="scientific">Ruminococcus callidus ATCC 27760</name>
    <dbReference type="NCBI Taxonomy" id="411473"/>
    <lineage>
        <taxon>Bacteria</taxon>
        <taxon>Bacillati</taxon>
        <taxon>Bacillota</taxon>
        <taxon>Clostridia</taxon>
        <taxon>Eubacteriales</taxon>
        <taxon>Oscillospiraceae</taxon>
        <taxon>Ruminococcus</taxon>
    </lineage>
</organism>
<dbReference type="Pfam" id="PF16325">
    <property type="entry name" value="Peptidase_U32_C"/>
    <property type="match status" value="1"/>
</dbReference>
<evidence type="ECO:0000256" key="3">
    <source>
        <dbReference type="ARBA" id="ARBA00038374"/>
    </source>
</evidence>
<evidence type="ECO:0000259" key="4">
    <source>
        <dbReference type="Pfam" id="PF16325"/>
    </source>
</evidence>
<dbReference type="Pfam" id="PF01136">
    <property type="entry name" value="Peptidase_U32"/>
    <property type="match status" value="1"/>
</dbReference>
<dbReference type="Proteomes" id="UP000016662">
    <property type="component" value="Unassembled WGS sequence"/>
</dbReference>
<dbReference type="AlphaFoldDB" id="U2K5V6"/>
<evidence type="ECO:0000256" key="1">
    <source>
        <dbReference type="ARBA" id="ARBA00022670"/>
    </source>
</evidence>
<comment type="caution">
    <text evidence="5">The sequence shown here is derived from an EMBL/GenBank/DDBJ whole genome shotgun (WGS) entry which is preliminary data.</text>
</comment>
<dbReference type="OrthoDB" id="9807498at2"/>
<dbReference type="HOGENOM" id="CLU_011540_0_2_9"/>
<dbReference type="eggNOG" id="COG0826">
    <property type="taxonomic scope" value="Bacteria"/>
</dbReference>
<dbReference type="STRING" id="411473.RUMCAL_03279"/>
<evidence type="ECO:0000313" key="5">
    <source>
        <dbReference type="EMBL" id="ERJ87642.1"/>
    </source>
</evidence>
<feature type="domain" description="Peptidase family U32 C-terminal" evidence="4">
    <location>
        <begin position="322"/>
        <end position="402"/>
    </location>
</feature>
<dbReference type="RefSeq" id="WP_021681589.1">
    <property type="nucleotide sequence ID" value="NZ_KI260356.1"/>
</dbReference>